<evidence type="ECO:0000256" key="1">
    <source>
        <dbReference type="SAM" id="SignalP"/>
    </source>
</evidence>
<evidence type="ECO:0000313" key="3">
    <source>
        <dbReference type="Proteomes" id="UP000054843"/>
    </source>
</evidence>
<keyword evidence="1" id="KW-0732">Signal</keyword>
<gene>
    <name evidence="2" type="ORF">T10_10493</name>
</gene>
<keyword evidence="3" id="KW-1185">Reference proteome</keyword>
<evidence type="ECO:0000313" key="2">
    <source>
        <dbReference type="EMBL" id="KRZ74787.1"/>
    </source>
</evidence>
<proteinExistence type="predicted"/>
<dbReference type="AlphaFoldDB" id="A0A0V1MTA5"/>
<reference evidence="2 3" key="1">
    <citation type="submission" date="2015-01" db="EMBL/GenBank/DDBJ databases">
        <title>Evolution of Trichinella species and genotypes.</title>
        <authorList>
            <person name="Korhonen P.K."/>
            <person name="Edoardo P."/>
            <person name="Giuseppe L.R."/>
            <person name="Gasser R.B."/>
        </authorList>
    </citation>
    <scope>NUCLEOTIDE SEQUENCE [LARGE SCALE GENOMIC DNA]</scope>
    <source>
        <strain evidence="2">ISS1980</strain>
    </source>
</reference>
<name>A0A0V1MTA5_9BILA</name>
<dbReference type="Proteomes" id="UP000054843">
    <property type="component" value="Unassembled WGS sequence"/>
</dbReference>
<feature type="signal peptide" evidence="1">
    <location>
        <begin position="1"/>
        <end position="25"/>
    </location>
</feature>
<accession>A0A0V1MTA5</accession>
<dbReference type="EMBL" id="JYDO01000045">
    <property type="protein sequence ID" value="KRZ74787.1"/>
    <property type="molecule type" value="Genomic_DNA"/>
</dbReference>
<organism evidence="2 3">
    <name type="scientific">Trichinella papuae</name>
    <dbReference type="NCBI Taxonomy" id="268474"/>
    <lineage>
        <taxon>Eukaryota</taxon>
        <taxon>Metazoa</taxon>
        <taxon>Ecdysozoa</taxon>
        <taxon>Nematoda</taxon>
        <taxon>Enoplea</taxon>
        <taxon>Dorylaimia</taxon>
        <taxon>Trichinellida</taxon>
        <taxon>Trichinellidae</taxon>
        <taxon>Trichinella</taxon>
    </lineage>
</organism>
<feature type="chain" id="PRO_5006882840" evidence="1">
    <location>
        <begin position="26"/>
        <end position="106"/>
    </location>
</feature>
<sequence>MVLLKRPCRSIVGLLELHFVCITCCEVVQQVSNLSLCIHSLQANSIQFRQIPTYFFPYDSLFQNLCIGHFWIRKIVMNTNAGHIIEFPMQLYDQSLHLLFAVDAQN</sequence>
<comment type="caution">
    <text evidence="2">The sequence shown here is derived from an EMBL/GenBank/DDBJ whole genome shotgun (WGS) entry which is preliminary data.</text>
</comment>
<dbReference type="OrthoDB" id="5925725at2759"/>
<protein>
    <submittedName>
        <fullName evidence="2">Uncharacterized protein</fullName>
    </submittedName>
</protein>